<reference evidence="3 4" key="1">
    <citation type="submission" date="2021-03" db="EMBL/GenBank/DDBJ databases">
        <title>Sequencing the genomes of 1000 actinobacteria strains.</title>
        <authorList>
            <person name="Klenk H.-P."/>
        </authorList>
    </citation>
    <scope>NUCLEOTIDE SEQUENCE [LARGE SCALE GENOMIC DNA]</scope>
    <source>
        <strain evidence="3 4">DSM 46670</strain>
    </source>
</reference>
<feature type="compositionally biased region" description="Polar residues" evidence="1">
    <location>
        <begin position="40"/>
        <end position="49"/>
    </location>
</feature>
<sequence>MNEQASIYWRRRMVAIGGVVVALVVFGWAAGGFFGDGTAQVQDTNSGARESQPPSSPPPPPPPGSSSSSTTAPASPSSETSSPPPPPPPPPDPDLPCPDQAMQVTVELGAPQYKVGQRPVLRLVVVNAGPVACTRDISRALREVVVTSADGATRIWSSNDCYASKLPDLRIMQAGERQQFEVKWAGRTAAPGCPAKRTTVPAGTYSVIGKLGALVSAPVSIVLI</sequence>
<dbReference type="EMBL" id="JAGINW010000001">
    <property type="protein sequence ID" value="MBP2321321.1"/>
    <property type="molecule type" value="Genomic_DNA"/>
</dbReference>
<feature type="transmembrane region" description="Helical" evidence="2">
    <location>
        <begin position="12"/>
        <end position="34"/>
    </location>
</feature>
<evidence type="ECO:0000313" key="4">
    <source>
        <dbReference type="Proteomes" id="UP001519332"/>
    </source>
</evidence>
<evidence type="ECO:0000256" key="1">
    <source>
        <dbReference type="SAM" id="MobiDB-lite"/>
    </source>
</evidence>
<feature type="compositionally biased region" description="Pro residues" evidence="1">
    <location>
        <begin position="82"/>
        <end position="96"/>
    </location>
</feature>
<protein>
    <recommendedName>
        <fullName evidence="5">Intracellular proteinase inhibitor BsuPI domain-containing protein</fullName>
    </recommendedName>
</protein>
<accession>A0ABS4TAF4</accession>
<feature type="compositionally biased region" description="Low complexity" evidence="1">
    <location>
        <begin position="65"/>
        <end position="81"/>
    </location>
</feature>
<keyword evidence="2" id="KW-0472">Membrane</keyword>
<evidence type="ECO:0008006" key="5">
    <source>
        <dbReference type="Google" id="ProtNLM"/>
    </source>
</evidence>
<organism evidence="3 4">
    <name type="scientific">Kibdelosporangium banguiense</name>
    <dbReference type="NCBI Taxonomy" id="1365924"/>
    <lineage>
        <taxon>Bacteria</taxon>
        <taxon>Bacillati</taxon>
        <taxon>Actinomycetota</taxon>
        <taxon>Actinomycetes</taxon>
        <taxon>Pseudonocardiales</taxon>
        <taxon>Pseudonocardiaceae</taxon>
        <taxon>Kibdelosporangium</taxon>
    </lineage>
</organism>
<gene>
    <name evidence="3" type="ORF">JOF56_001706</name>
</gene>
<comment type="caution">
    <text evidence="3">The sequence shown here is derived from an EMBL/GenBank/DDBJ whole genome shotgun (WGS) entry which is preliminary data.</text>
</comment>
<dbReference type="Proteomes" id="UP001519332">
    <property type="component" value="Unassembled WGS sequence"/>
</dbReference>
<keyword evidence="2" id="KW-1133">Transmembrane helix</keyword>
<feature type="region of interest" description="Disordered" evidence="1">
    <location>
        <begin position="39"/>
        <end position="99"/>
    </location>
</feature>
<feature type="compositionally biased region" description="Pro residues" evidence="1">
    <location>
        <begin position="54"/>
        <end position="64"/>
    </location>
</feature>
<evidence type="ECO:0000256" key="2">
    <source>
        <dbReference type="SAM" id="Phobius"/>
    </source>
</evidence>
<keyword evidence="2" id="KW-0812">Transmembrane</keyword>
<dbReference type="RefSeq" id="WP_209636130.1">
    <property type="nucleotide sequence ID" value="NZ_JAGINW010000001.1"/>
</dbReference>
<evidence type="ECO:0000313" key="3">
    <source>
        <dbReference type="EMBL" id="MBP2321321.1"/>
    </source>
</evidence>
<name>A0ABS4TAF4_9PSEU</name>
<proteinExistence type="predicted"/>
<keyword evidence="4" id="KW-1185">Reference proteome</keyword>